<protein>
    <submittedName>
        <fullName evidence="8">Site-specific integrase</fullName>
    </submittedName>
</protein>
<evidence type="ECO:0000256" key="4">
    <source>
        <dbReference type="ARBA" id="ARBA00023172"/>
    </source>
</evidence>
<evidence type="ECO:0000256" key="2">
    <source>
        <dbReference type="ARBA" id="ARBA00022908"/>
    </source>
</evidence>
<feature type="domain" description="Core-binding (CB)" evidence="7">
    <location>
        <begin position="74"/>
        <end position="155"/>
    </location>
</feature>
<evidence type="ECO:0000259" key="6">
    <source>
        <dbReference type="PROSITE" id="PS51898"/>
    </source>
</evidence>
<dbReference type="GO" id="GO:0006310">
    <property type="term" value="P:DNA recombination"/>
    <property type="evidence" value="ECO:0007669"/>
    <property type="project" value="UniProtKB-KW"/>
</dbReference>
<dbReference type="PROSITE" id="PS51898">
    <property type="entry name" value="TYR_RECOMBINASE"/>
    <property type="match status" value="1"/>
</dbReference>
<dbReference type="GO" id="GO:0015074">
    <property type="term" value="P:DNA integration"/>
    <property type="evidence" value="ECO:0007669"/>
    <property type="project" value="UniProtKB-KW"/>
</dbReference>
<dbReference type="PANTHER" id="PTHR30349:SF64">
    <property type="entry name" value="PROPHAGE INTEGRASE INTD-RELATED"/>
    <property type="match status" value="1"/>
</dbReference>
<keyword evidence="9" id="KW-1185">Reference proteome</keyword>
<sequence length="367" mass="41605">MRFYNRKGKLYLETYEGTKRVRKSLGVDDTPDNRALMYVKLGGQVDGGKIERERRAKFQQIKNAHSTSTLMSPIKVSSVVDKFLEMTLSLKPTTQRTMRAHMRRVLELLGNPTYIESINKESVLNFYIALAGRGFSRTHTRSLISCLKNFLDFSMTMDYIQANPFFKRRIQTPKPMGKQPLSPTEVSQVLELCKGDTIMRIYLTIAFLTGARVGEILALRRGDIDLERGTIRIERTISEYGEILTPKTDSSNRTISIPASLQNALKAYITQNGIQDALFPNPPGRRLNLRKQWHRLLEQCGITKRRLYCTRHTFASMMLSYGGNLLHTSATLGHNNAQITLSAYAAYIPNPQASFAPLENISLGAYQ</sequence>
<dbReference type="Gene3D" id="1.10.443.10">
    <property type="entry name" value="Intergrase catalytic core"/>
    <property type="match status" value="1"/>
</dbReference>
<keyword evidence="2" id="KW-0229">DNA integration</keyword>
<comment type="similarity">
    <text evidence="1">Belongs to the 'phage' integrase family.</text>
</comment>
<gene>
    <name evidence="8" type="ORF">FNE76_06505</name>
</gene>
<dbReference type="InterPro" id="IPR002104">
    <property type="entry name" value="Integrase_catalytic"/>
</dbReference>
<dbReference type="Proteomes" id="UP000319322">
    <property type="component" value="Unassembled WGS sequence"/>
</dbReference>
<feature type="domain" description="Tyr recombinase" evidence="6">
    <location>
        <begin position="176"/>
        <end position="357"/>
    </location>
</feature>
<evidence type="ECO:0000313" key="8">
    <source>
        <dbReference type="EMBL" id="TSA81482.1"/>
    </source>
</evidence>
<proteinExistence type="inferred from homology"/>
<evidence type="ECO:0000256" key="3">
    <source>
        <dbReference type="ARBA" id="ARBA00023125"/>
    </source>
</evidence>
<accession>A0A553UMN7</accession>
<keyword evidence="3 5" id="KW-0238">DNA-binding</keyword>
<reference evidence="9" key="1">
    <citation type="submission" date="2019-07" db="EMBL/GenBank/DDBJ databases">
        <title>Helicobacter labacensis sp. nov., Helicobacter mehlei sp. nov. and Helicobacter vulpis sp. nov., isolated from gastric mucosa of red fox (Vulpis vulpis).</title>
        <authorList>
            <person name="Papic B."/>
        </authorList>
    </citation>
    <scope>NUCLEOTIDE SEQUENCE [LARGE SCALE GENOMIC DNA]</scope>
    <source>
        <strain evidence="9">L8b</strain>
    </source>
</reference>
<dbReference type="InterPro" id="IPR011010">
    <property type="entry name" value="DNA_brk_join_enz"/>
</dbReference>
<dbReference type="Gene3D" id="1.10.150.130">
    <property type="match status" value="1"/>
</dbReference>
<dbReference type="EMBL" id="VKGC01000019">
    <property type="protein sequence ID" value="TSA81482.1"/>
    <property type="molecule type" value="Genomic_DNA"/>
</dbReference>
<evidence type="ECO:0000256" key="1">
    <source>
        <dbReference type="ARBA" id="ARBA00008857"/>
    </source>
</evidence>
<dbReference type="InterPro" id="IPR050090">
    <property type="entry name" value="Tyrosine_recombinase_XerCD"/>
</dbReference>
<dbReference type="GO" id="GO:0003677">
    <property type="term" value="F:DNA binding"/>
    <property type="evidence" value="ECO:0007669"/>
    <property type="project" value="UniProtKB-UniRule"/>
</dbReference>
<keyword evidence="4" id="KW-0233">DNA recombination</keyword>
<dbReference type="InterPro" id="IPR013762">
    <property type="entry name" value="Integrase-like_cat_sf"/>
</dbReference>
<reference evidence="8 9" key="2">
    <citation type="submission" date="2019-07" db="EMBL/GenBank/DDBJ databases">
        <title>Helicobacter labacensis sp. nov., Helicobacter mehlei sp. nov. and Helicobacter vulpis sp. nov., isolated from gastric mucosa of red fox (Vulpis vulpis).</title>
        <authorList>
            <person name="Kusar D."/>
            <person name="Gruntar I."/>
            <person name="Pate M."/>
            <person name="Zajc U."/>
            <person name="Ocepek M."/>
        </authorList>
    </citation>
    <scope>NUCLEOTIDE SEQUENCE [LARGE SCALE GENOMIC DNA]</scope>
    <source>
        <strain evidence="8 9">L8b</strain>
    </source>
</reference>
<reference evidence="8 9" key="3">
    <citation type="submission" date="2019-07" db="EMBL/GenBank/DDBJ databases">
        <authorList>
            <person name="Papic B."/>
        </authorList>
    </citation>
    <scope>NUCLEOTIDE SEQUENCE [LARGE SCALE GENOMIC DNA]</scope>
    <source>
        <strain evidence="8 9">L8b</strain>
    </source>
</reference>
<dbReference type="Pfam" id="PF00589">
    <property type="entry name" value="Phage_integrase"/>
    <property type="match status" value="1"/>
</dbReference>
<dbReference type="SUPFAM" id="SSF56349">
    <property type="entry name" value="DNA breaking-rejoining enzymes"/>
    <property type="match status" value="1"/>
</dbReference>
<comment type="caution">
    <text evidence="8">The sequence shown here is derived from an EMBL/GenBank/DDBJ whole genome shotgun (WGS) entry which is preliminary data.</text>
</comment>
<evidence type="ECO:0000256" key="5">
    <source>
        <dbReference type="PROSITE-ProRule" id="PRU01248"/>
    </source>
</evidence>
<dbReference type="CDD" id="cd01189">
    <property type="entry name" value="INT_ICEBs1_C_like"/>
    <property type="match status" value="1"/>
</dbReference>
<dbReference type="PANTHER" id="PTHR30349">
    <property type="entry name" value="PHAGE INTEGRASE-RELATED"/>
    <property type="match status" value="1"/>
</dbReference>
<organism evidence="8 9">
    <name type="scientific">Helicobacter mehlei</name>
    <dbReference type="NCBI Taxonomy" id="2316080"/>
    <lineage>
        <taxon>Bacteria</taxon>
        <taxon>Pseudomonadati</taxon>
        <taxon>Campylobacterota</taxon>
        <taxon>Epsilonproteobacteria</taxon>
        <taxon>Campylobacterales</taxon>
        <taxon>Helicobacteraceae</taxon>
        <taxon>Helicobacter</taxon>
    </lineage>
</organism>
<dbReference type="PROSITE" id="PS51900">
    <property type="entry name" value="CB"/>
    <property type="match status" value="1"/>
</dbReference>
<dbReference type="AlphaFoldDB" id="A0A553UMN7"/>
<dbReference type="RefSeq" id="WP_120947505.1">
    <property type="nucleotide sequence ID" value="NZ_QXQS01000001.1"/>
</dbReference>
<evidence type="ECO:0000313" key="9">
    <source>
        <dbReference type="Proteomes" id="UP000319322"/>
    </source>
</evidence>
<evidence type="ECO:0000259" key="7">
    <source>
        <dbReference type="PROSITE" id="PS51900"/>
    </source>
</evidence>
<name>A0A553UMN7_9HELI</name>
<dbReference type="InterPro" id="IPR010998">
    <property type="entry name" value="Integrase_recombinase_N"/>
</dbReference>
<dbReference type="InterPro" id="IPR044068">
    <property type="entry name" value="CB"/>
</dbReference>